<dbReference type="GO" id="GO:0005737">
    <property type="term" value="C:cytoplasm"/>
    <property type="evidence" value="ECO:0007669"/>
    <property type="project" value="TreeGrafter"/>
</dbReference>
<organism evidence="1 2">
    <name type="scientific">Tolypocladium ophioglossoides (strain CBS 100239)</name>
    <name type="common">Snaketongue truffleclub</name>
    <name type="synonym">Elaphocordyceps ophioglossoides</name>
    <dbReference type="NCBI Taxonomy" id="1163406"/>
    <lineage>
        <taxon>Eukaryota</taxon>
        <taxon>Fungi</taxon>
        <taxon>Dikarya</taxon>
        <taxon>Ascomycota</taxon>
        <taxon>Pezizomycotina</taxon>
        <taxon>Sordariomycetes</taxon>
        <taxon>Hypocreomycetidae</taxon>
        <taxon>Hypocreales</taxon>
        <taxon>Ophiocordycipitaceae</taxon>
        <taxon>Tolypocladium</taxon>
    </lineage>
</organism>
<dbReference type="STRING" id="1163406.A0A0L0NLF1"/>
<evidence type="ECO:0008006" key="3">
    <source>
        <dbReference type="Google" id="ProtNLM"/>
    </source>
</evidence>
<dbReference type="AlphaFoldDB" id="A0A0L0NLF1"/>
<dbReference type="SUPFAM" id="SSF56399">
    <property type="entry name" value="ADP-ribosylation"/>
    <property type="match status" value="1"/>
</dbReference>
<proteinExistence type="predicted"/>
<comment type="caution">
    <text evidence="1">The sequence shown here is derived from an EMBL/GenBank/DDBJ whole genome shotgun (WGS) entry which is preliminary data.</text>
</comment>
<evidence type="ECO:0000313" key="1">
    <source>
        <dbReference type="EMBL" id="KND94957.1"/>
    </source>
</evidence>
<dbReference type="OrthoDB" id="5153512at2759"/>
<dbReference type="GO" id="GO:0003950">
    <property type="term" value="F:NAD+ poly-ADP-ribosyltransferase activity"/>
    <property type="evidence" value="ECO:0007669"/>
    <property type="project" value="InterPro"/>
</dbReference>
<name>A0A0L0NLF1_TOLOC</name>
<protein>
    <recommendedName>
        <fullName evidence="3">PARP catalytic domain-containing protein</fullName>
    </recommendedName>
</protein>
<accession>A0A0L0NLF1</accession>
<sequence length="299" mass="33808">MSKPSGSKTAAANAMPNDICLWCYTNRKDPNKSFCSDKCTMEAGDEQPQLIPIPKGHVLYEGVKKSRNSGLITPKEYEIRKIYLVTRTNESRAEYEKYRKGLEDKGNFVAKGKAIGNEVKRFRGADRACYLGEENDDEDPQMCIQPECKLCQSLIHGFGPYLHLKRTQGLALKYANTTPDIESDIRVLMLCKVALGRAYETWKEHQTWDKPPDGYDSVHAMTTPDKAGKKSVFKYDERVVYTEKAMRPAYVVAVKRVEAPSASKAKKPAPKPRKKIPGLVRYKNTKKGRPGLLLRMLAR</sequence>
<evidence type="ECO:0000313" key="2">
    <source>
        <dbReference type="Proteomes" id="UP000036947"/>
    </source>
</evidence>
<keyword evidence="2" id="KW-1185">Reference proteome</keyword>
<dbReference type="Proteomes" id="UP000036947">
    <property type="component" value="Unassembled WGS sequence"/>
</dbReference>
<dbReference type="InterPro" id="IPR031273">
    <property type="entry name" value="PARP4"/>
</dbReference>
<dbReference type="EMBL" id="LFRF01000001">
    <property type="protein sequence ID" value="KND94957.1"/>
    <property type="molecule type" value="Genomic_DNA"/>
</dbReference>
<gene>
    <name evidence="1" type="ORF">TOPH_00014</name>
</gene>
<reference evidence="1 2" key="1">
    <citation type="journal article" date="2015" name="BMC Genomics">
        <title>The genome of the truffle-parasite Tolypocladium ophioglossoides and the evolution of antifungal peptaibiotics.</title>
        <authorList>
            <person name="Quandt C.A."/>
            <person name="Bushley K.E."/>
            <person name="Spatafora J.W."/>
        </authorList>
    </citation>
    <scope>NUCLEOTIDE SEQUENCE [LARGE SCALE GENOMIC DNA]</scope>
    <source>
        <strain evidence="1 2">CBS 100239</strain>
    </source>
</reference>
<dbReference type="PANTHER" id="PTHR46530">
    <property type="entry name" value="PROTEIN MONO-ADP-RIBOSYLTRANSFERASE PARP4"/>
    <property type="match status" value="1"/>
</dbReference>
<dbReference type="PANTHER" id="PTHR46530:SF1">
    <property type="entry name" value="PROTEIN MONO-ADP-RIBOSYLTRANSFERASE PARP4"/>
    <property type="match status" value="1"/>
</dbReference>
<dbReference type="Gene3D" id="3.90.228.10">
    <property type="match status" value="1"/>
</dbReference>